<comment type="caution">
    <text evidence="3">The sequence shown here is derived from an EMBL/GenBank/DDBJ whole genome shotgun (WGS) entry which is preliminary data.</text>
</comment>
<evidence type="ECO:0000259" key="2">
    <source>
        <dbReference type="PROSITE" id="PS51782"/>
    </source>
</evidence>
<proteinExistence type="predicted"/>
<organism evidence="3 4">
    <name type="scientific">Lysinibacillus telephonicus</name>
    <dbReference type="NCBI Taxonomy" id="1714840"/>
    <lineage>
        <taxon>Bacteria</taxon>
        <taxon>Bacillati</taxon>
        <taxon>Bacillota</taxon>
        <taxon>Bacilli</taxon>
        <taxon>Bacillales</taxon>
        <taxon>Bacillaceae</taxon>
        <taxon>Lysinibacillus</taxon>
    </lineage>
</organism>
<dbReference type="InterPro" id="IPR018392">
    <property type="entry name" value="LysM"/>
</dbReference>
<dbReference type="Gene3D" id="3.10.350.10">
    <property type="entry name" value="LysM domain"/>
    <property type="match status" value="1"/>
</dbReference>
<dbReference type="InterPro" id="IPR036779">
    <property type="entry name" value="LysM_dom_sf"/>
</dbReference>
<dbReference type="CDD" id="cd00118">
    <property type="entry name" value="LysM"/>
    <property type="match status" value="1"/>
</dbReference>
<dbReference type="Pfam" id="PF01476">
    <property type="entry name" value="LysM"/>
    <property type="match status" value="1"/>
</dbReference>
<dbReference type="PROSITE" id="PS51782">
    <property type="entry name" value="LYSM"/>
    <property type="match status" value="1"/>
</dbReference>
<evidence type="ECO:0000256" key="1">
    <source>
        <dbReference type="SAM" id="MobiDB-lite"/>
    </source>
</evidence>
<name>A0A431UWU1_9BACI</name>
<sequence>MFVRIHIVQKGETLWRIAKHYGIGLDELKRLNAHLANPDYIVPGMEIVLPETANAPENPGSKAGMTKEQQTAPITSKAVETAPKEIMTKEQPKPVKEIPKVVETAPMPKPMPEPVPMPQLDLTPQFHFDFAPQMHFQQPHAVPAPQPQPMPMPQPQPIFIEMPQPMPMPMPQPQVQQVQQVVEKEVEKEVEYVPIPQPHIVYVPYIPHPQPQYHHPMPCGCKEQHFHHPKPCGCKEQPIYHHPSPCGCYEPQHMSYDCGCQGGYAPQQVMSYNMPYFEPNYDISPVMDTNYPEDEGLPDWLVDSSSMSSNQNEDLAQYVMSEQYEDDTDDKDCDKDTNVAGVSDYNQDMYNYDHGVQPSHAYYGNYDMQQVMPQQVMPYMMPQQQFMYPNCHKPYMNPYSSHYTPWNY</sequence>
<dbReference type="AlphaFoldDB" id="A0A431UWU1"/>
<accession>A0A431UWU1</accession>
<dbReference type="SUPFAM" id="SSF54106">
    <property type="entry name" value="LysM domain"/>
    <property type="match status" value="1"/>
</dbReference>
<dbReference type="EMBL" id="RXNR01000004">
    <property type="protein sequence ID" value="RTQ95837.1"/>
    <property type="molecule type" value="Genomic_DNA"/>
</dbReference>
<keyword evidence="4" id="KW-1185">Reference proteome</keyword>
<dbReference type="Proteomes" id="UP000276349">
    <property type="component" value="Unassembled WGS sequence"/>
</dbReference>
<feature type="region of interest" description="Disordered" evidence="1">
    <location>
        <begin position="52"/>
        <end position="81"/>
    </location>
</feature>
<feature type="domain" description="LysM" evidence="2">
    <location>
        <begin position="4"/>
        <end position="49"/>
    </location>
</feature>
<protein>
    <submittedName>
        <fullName evidence="3">LysM peptidoglycan-binding domain-containing protein</fullName>
    </submittedName>
</protein>
<dbReference type="OrthoDB" id="2033517at2"/>
<dbReference type="SMART" id="SM00257">
    <property type="entry name" value="LysM"/>
    <property type="match status" value="1"/>
</dbReference>
<evidence type="ECO:0000313" key="4">
    <source>
        <dbReference type="Proteomes" id="UP000276349"/>
    </source>
</evidence>
<reference evidence="3 4" key="1">
    <citation type="submission" date="2018-12" db="EMBL/GenBank/DDBJ databases">
        <authorList>
            <person name="Yu L."/>
        </authorList>
    </citation>
    <scope>NUCLEOTIDE SEQUENCE [LARGE SCALE GENOMIC DNA]</scope>
    <source>
        <strain evidence="3 4">S5H2222</strain>
    </source>
</reference>
<dbReference type="RefSeq" id="WP_126292705.1">
    <property type="nucleotide sequence ID" value="NZ_RXNR01000004.1"/>
</dbReference>
<evidence type="ECO:0000313" key="3">
    <source>
        <dbReference type="EMBL" id="RTQ95837.1"/>
    </source>
</evidence>
<gene>
    <name evidence="3" type="ORF">EKG35_02330</name>
</gene>